<evidence type="ECO:0000256" key="1">
    <source>
        <dbReference type="SAM" id="MobiDB-lite"/>
    </source>
</evidence>
<name>A0A8J8T3Y6_HALGN</name>
<protein>
    <submittedName>
        <fullName evidence="2">Uncharacterized protein</fullName>
    </submittedName>
</protein>
<dbReference type="EMBL" id="RRYP01007258">
    <property type="protein sequence ID" value="TNV80631.1"/>
    <property type="molecule type" value="Genomic_DNA"/>
</dbReference>
<accession>A0A8J8T3Y6</accession>
<feature type="region of interest" description="Disordered" evidence="1">
    <location>
        <begin position="1"/>
        <end position="22"/>
    </location>
</feature>
<sequence>MRQFADKKQEIAIESPKSTEKKMQKIGEALQTNLDLKLLGGVSMQHNNSLEGRGASSKGQKSRQMQDHDLSSIIKINANTLQNSCSKLVQNNRDYGNIQPQSVSQIRLFKKTADPLKCRIDAHQKLLISVQSHTHNPIFEMESLIISRHMQDQGNAHQANSPIPTHGGNFPLFHPRRENRGSNQILNLAIRPKTVERRTDLQKVNFKLFSEKDCPSIRHDNPSASAFQANIFGLSDDNQDKKVNNAFKSTGCFECAADQRHKVQALASRDNGIHELKLISTSICSGALLKKPMISPSQGLKNAKNAENFNFQTVINQNPPQNQLFSENIKPSENNCLTVTNISPNFNSYCNTINQSTPQSAVDEKTLIQEHSVLDKQAFQQIHWDQIDSPAFKVIQSAENAKISDEIMKEPLQNPMNQQGSTQSSLNNRRASQLLMAKNENSPCKIISYNQNIVYSCNNPQNIALIEGERNIQQIEGEFFEEEIQEFSHAKVPNDSSNTTATHLVNLKR</sequence>
<proteinExistence type="predicted"/>
<evidence type="ECO:0000313" key="2">
    <source>
        <dbReference type="EMBL" id="TNV80631.1"/>
    </source>
</evidence>
<gene>
    <name evidence="2" type="ORF">FGO68_gene9980</name>
</gene>
<feature type="region of interest" description="Disordered" evidence="1">
    <location>
        <begin position="45"/>
        <end position="67"/>
    </location>
</feature>
<dbReference type="Proteomes" id="UP000785679">
    <property type="component" value="Unassembled WGS sequence"/>
</dbReference>
<organism evidence="2 3">
    <name type="scientific">Halteria grandinella</name>
    <dbReference type="NCBI Taxonomy" id="5974"/>
    <lineage>
        <taxon>Eukaryota</taxon>
        <taxon>Sar</taxon>
        <taxon>Alveolata</taxon>
        <taxon>Ciliophora</taxon>
        <taxon>Intramacronucleata</taxon>
        <taxon>Spirotrichea</taxon>
        <taxon>Stichotrichia</taxon>
        <taxon>Sporadotrichida</taxon>
        <taxon>Halteriidae</taxon>
        <taxon>Halteria</taxon>
    </lineage>
</organism>
<comment type="caution">
    <text evidence="2">The sequence shown here is derived from an EMBL/GenBank/DDBJ whole genome shotgun (WGS) entry which is preliminary data.</text>
</comment>
<reference evidence="2" key="1">
    <citation type="submission" date="2019-06" db="EMBL/GenBank/DDBJ databases">
        <authorList>
            <person name="Zheng W."/>
        </authorList>
    </citation>
    <scope>NUCLEOTIDE SEQUENCE</scope>
    <source>
        <strain evidence="2">QDHG01</strain>
    </source>
</reference>
<keyword evidence="3" id="KW-1185">Reference proteome</keyword>
<dbReference type="AlphaFoldDB" id="A0A8J8T3Y6"/>
<evidence type="ECO:0000313" key="3">
    <source>
        <dbReference type="Proteomes" id="UP000785679"/>
    </source>
</evidence>